<name>A0A383F1Y1_9ZZZZ</name>
<reference evidence="2" key="1">
    <citation type="submission" date="2018-05" db="EMBL/GenBank/DDBJ databases">
        <authorList>
            <person name="Lanie J.A."/>
            <person name="Ng W.-L."/>
            <person name="Kazmierczak K.M."/>
            <person name="Andrzejewski T.M."/>
            <person name="Davidsen T.M."/>
            <person name="Wayne K.J."/>
            <person name="Tettelin H."/>
            <person name="Glass J.I."/>
            <person name="Rusch D."/>
            <person name="Podicherti R."/>
            <person name="Tsui H.-C.T."/>
            <person name="Winkler M.E."/>
        </authorList>
    </citation>
    <scope>NUCLEOTIDE SEQUENCE</scope>
</reference>
<accession>A0A383F1Y1</accession>
<gene>
    <name evidence="2" type="ORF">METZ01_LOCUS515803</name>
</gene>
<protein>
    <submittedName>
        <fullName evidence="2">Uncharacterized protein</fullName>
    </submittedName>
</protein>
<keyword evidence="1" id="KW-0812">Transmembrane</keyword>
<evidence type="ECO:0000256" key="1">
    <source>
        <dbReference type="SAM" id="Phobius"/>
    </source>
</evidence>
<feature type="transmembrane region" description="Helical" evidence="1">
    <location>
        <begin position="12"/>
        <end position="30"/>
    </location>
</feature>
<keyword evidence="1" id="KW-1133">Transmembrane helix</keyword>
<keyword evidence="1" id="KW-0472">Membrane</keyword>
<evidence type="ECO:0000313" key="2">
    <source>
        <dbReference type="EMBL" id="SVE62949.1"/>
    </source>
</evidence>
<sequence length="66" mass="7986">MRKIINIAPEGYKIIFSVLVVWIIIYLLSIYFSYSWIGLLSLYIFYLLLIICYFFRDPIRKIISNE</sequence>
<organism evidence="2">
    <name type="scientific">marine metagenome</name>
    <dbReference type="NCBI Taxonomy" id="408172"/>
    <lineage>
        <taxon>unclassified sequences</taxon>
        <taxon>metagenomes</taxon>
        <taxon>ecological metagenomes</taxon>
    </lineage>
</organism>
<proteinExistence type="predicted"/>
<feature type="non-terminal residue" evidence="2">
    <location>
        <position position="66"/>
    </location>
</feature>
<dbReference type="AlphaFoldDB" id="A0A383F1Y1"/>
<dbReference type="EMBL" id="UINC01230709">
    <property type="protein sequence ID" value="SVE62949.1"/>
    <property type="molecule type" value="Genomic_DNA"/>
</dbReference>
<feature type="transmembrane region" description="Helical" evidence="1">
    <location>
        <begin position="36"/>
        <end position="55"/>
    </location>
</feature>